<dbReference type="eggNOG" id="COG2063">
    <property type="taxonomic scope" value="Bacteria"/>
</dbReference>
<dbReference type="OrthoDB" id="6199472at2"/>
<dbReference type="EMBL" id="CP000155">
    <property type="protein sequence ID" value="ABC32993.1"/>
    <property type="molecule type" value="Genomic_DNA"/>
</dbReference>
<evidence type="ECO:0008006" key="4">
    <source>
        <dbReference type="Google" id="ProtNLM"/>
    </source>
</evidence>
<gene>
    <name evidence="2" type="ordered locus">HCH_06347</name>
</gene>
<dbReference type="SUPFAM" id="SSF49265">
    <property type="entry name" value="Fibronectin type III"/>
    <property type="match status" value="1"/>
</dbReference>
<dbReference type="Proteomes" id="UP000000238">
    <property type="component" value="Chromosome"/>
</dbReference>
<dbReference type="InterPro" id="IPR013783">
    <property type="entry name" value="Ig-like_fold"/>
</dbReference>
<keyword evidence="3" id="KW-1185">Reference proteome</keyword>
<protein>
    <recommendedName>
        <fullName evidence="4">Fibronectin type-III domain-containing protein</fullName>
    </recommendedName>
</protein>
<dbReference type="InterPro" id="IPR003961">
    <property type="entry name" value="FN3_dom"/>
</dbReference>
<reference evidence="2 3" key="1">
    <citation type="journal article" date="2005" name="Nucleic Acids Res.">
        <title>Genomic blueprint of Hahella chejuensis, a marine microbe producing an algicidal agent.</title>
        <authorList>
            <person name="Jeong H."/>
            <person name="Yim J.H."/>
            <person name="Lee C."/>
            <person name="Choi S.-H."/>
            <person name="Park Y.K."/>
            <person name="Yoon S.H."/>
            <person name="Hur C.-G."/>
            <person name="Kang H.-Y."/>
            <person name="Kim D."/>
            <person name="Lee H.H."/>
            <person name="Park K.H."/>
            <person name="Park S.-H."/>
            <person name="Park H.-S."/>
            <person name="Lee H.K."/>
            <person name="Oh T.K."/>
            <person name="Kim J.F."/>
        </authorList>
    </citation>
    <scope>NUCLEOTIDE SEQUENCE [LARGE SCALE GENOMIC DNA]</scope>
    <source>
        <strain evidence="2 3">KCTC 2396</strain>
    </source>
</reference>
<evidence type="ECO:0000313" key="3">
    <source>
        <dbReference type="Proteomes" id="UP000000238"/>
    </source>
</evidence>
<organism evidence="2 3">
    <name type="scientific">Hahella chejuensis (strain KCTC 2396)</name>
    <dbReference type="NCBI Taxonomy" id="349521"/>
    <lineage>
        <taxon>Bacteria</taxon>
        <taxon>Pseudomonadati</taxon>
        <taxon>Pseudomonadota</taxon>
        <taxon>Gammaproteobacteria</taxon>
        <taxon>Oceanospirillales</taxon>
        <taxon>Hahellaceae</taxon>
        <taxon>Hahella</taxon>
    </lineage>
</organism>
<proteinExistence type="predicted"/>
<evidence type="ECO:0000256" key="1">
    <source>
        <dbReference type="SAM" id="MobiDB-lite"/>
    </source>
</evidence>
<accession>Q2S8N1</accession>
<dbReference type="Gene3D" id="2.60.40.10">
    <property type="entry name" value="Immunoglobulins"/>
    <property type="match status" value="1"/>
</dbReference>
<dbReference type="STRING" id="349521.HCH_06347"/>
<name>Q2S8N1_HAHCH</name>
<dbReference type="InterPro" id="IPR036116">
    <property type="entry name" value="FN3_sf"/>
</dbReference>
<evidence type="ECO:0000313" key="2">
    <source>
        <dbReference type="EMBL" id="ABC32993.1"/>
    </source>
</evidence>
<dbReference type="HOGENOM" id="CLU_1641387_0_0_6"/>
<dbReference type="KEGG" id="hch:HCH_06347"/>
<dbReference type="PROSITE" id="PS51257">
    <property type="entry name" value="PROKAR_LIPOPROTEIN"/>
    <property type="match status" value="1"/>
</dbReference>
<sequence>MKIELLGSGALLRARKLIAFLFLGTVVATGSGCNLSDAISGDSPKSAAHNGETTEEDDSSSSNPSAGVQEPITPKTLSWNTPWTREDGSSLALSEIAAYEVAYRNISEGEDGRVMIEDVGVTTLSLSGFTSGKYGFKVRVIDYDGVASDYSQEVTATLNNG</sequence>
<feature type="region of interest" description="Disordered" evidence="1">
    <location>
        <begin position="39"/>
        <end position="82"/>
    </location>
</feature>
<dbReference type="CDD" id="cd00063">
    <property type="entry name" value="FN3"/>
    <property type="match status" value="1"/>
</dbReference>
<dbReference type="RefSeq" id="WP_011400047.1">
    <property type="nucleotide sequence ID" value="NC_007645.1"/>
</dbReference>
<dbReference type="AlphaFoldDB" id="Q2S8N1"/>